<evidence type="ECO:0000256" key="1">
    <source>
        <dbReference type="SAM" id="MobiDB-lite"/>
    </source>
</evidence>
<reference evidence="2 3" key="1">
    <citation type="submission" date="2021-04" db="EMBL/GenBank/DDBJ databases">
        <authorList>
            <person name="Bliznina A."/>
        </authorList>
    </citation>
    <scope>NUCLEOTIDE SEQUENCE [LARGE SCALE GENOMIC DNA]</scope>
</reference>
<proteinExistence type="predicted"/>
<sequence>MGVLRRYFECDNVKCKNKWSSIAYQMDEQQCPECKKICHFVKTKQKKKNGFLIGTYVCKGRKGKKCGREWKSAVAFKGSWQMCTRCQTRCHPDHVFEHDYEDVTTVASISSEIASVNIDDNNNERTSKAGGSSVANQEASPSTQNMPATSETTGNKEEDESHLPKRQVQNDRGHIMANCGECIFLGQCCVKYYEFIRNPEKEKAAKKKADKLRPMLKIKMYEEQNIHIALVKNMMGGDEQKAMLQKIDEEGLPSSGPEDENPPPQPPAHKRRYRKRKSKKPKKQE</sequence>
<feature type="compositionally biased region" description="Basic and acidic residues" evidence="1">
    <location>
        <begin position="154"/>
        <end position="167"/>
    </location>
</feature>
<dbReference type="EMBL" id="OU015566">
    <property type="protein sequence ID" value="CAG5105708.1"/>
    <property type="molecule type" value="Genomic_DNA"/>
</dbReference>
<dbReference type="Proteomes" id="UP001158576">
    <property type="component" value="Chromosome 1"/>
</dbReference>
<name>A0ABN7SV58_OIKDI</name>
<feature type="compositionally biased region" description="Polar residues" evidence="1">
    <location>
        <begin position="129"/>
        <end position="153"/>
    </location>
</feature>
<feature type="region of interest" description="Disordered" evidence="1">
    <location>
        <begin position="115"/>
        <end position="167"/>
    </location>
</feature>
<evidence type="ECO:0000313" key="2">
    <source>
        <dbReference type="EMBL" id="CAG5105708.1"/>
    </source>
</evidence>
<feature type="region of interest" description="Disordered" evidence="1">
    <location>
        <begin position="244"/>
        <end position="285"/>
    </location>
</feature>
<evidence type="ECO:0000313" key="3">
    <source>
        <dbReference type="Proteomes" id="UP001158576"/>
    </source>
</evidence>
<keyword evidence="3" id="KW-1185">Reference proteome</keyword>
<protein>
    <submittedName>
        <fullName evidence="2">Oidioi.mRNA.OKI2018_I69.chr1.g2382.t1.cds</fullName>
    </submittedName>
</protein>
<feature type="compositionally biased region" description="Basic residues" evidence="1">
    <location>
        <begin position="268"/>
        <end position="285"/>
    </location>
</feature>
<accession>A0ABN7SV58</accession>
<gene>
    <name evidence="2" type="ORF">OKIOD_LOCUS11147</name>
</gene>
<organism evidence="2 3">
    <name type="scientific">Oikopleura dioica</name>
    <name type="common">Tunicate</name>
    <dbReference type="NCBI Taxonomy" id="34765"/>
    <lineage>
        <taxon>Eukaryota</taxon>
        <taxon>Metazoa</taxon>
        <taxon>Chordata</taxon>
        <taxon>Tunicata</taxon>
        <taxon>Appendicularia</taxon>
        <taxon>Copelata</taxon>
        <taxon>Oikopleuridae</taxon>
        <taxon>Oikopleura</taxon>
    </lineage>
</organism>